<evidence type="ECO:0000313" key="2">
    <source>
        <dbReference type="EMBL" id="EAQ80903.1"/>
    </source>
</evidence>
<dbReference type="SMART" id="SM00530">
    <property type="entry name" value="HTH_XRE"/>
    <property type="match status" value="1"/>
</dbReference>
<dbReference type="SUPFAM" id="SSF54427">
    <property type="entry name" value="NTF2-like"/>
    <property type="match status" value="1"/>
</dbReference>
<name>A3ZRY1_9BACT</name>
<dbReference type="SUPFAM" id="SSF47413">
    <property type="entry name" value="lambda repressor-like DNA-binding domains"/>
    <property type="match status" value="1"/>
</dbReference>
<proteinExistence type="predicted"/>
<reference evidence="2 3" key="1">
    <citation type="submission" date="2006-02" db="EMBL/GenBank/DDBJ databases">
        <authorList>
            <person name="Amann R."/>
            <person name="Ferriera S."/>
            <person name="Johnson J."/>
            <person name="Kravitz S."/>
            <person name="Halpern A."/>
            <person name="Remington K."/>
            <person name="Beeson K."/>
            <person name="Tran B."/>
            <person name="Rogers Y.-H."/>
            <person name="Friedman R."/>
            <person name="Venter J.C."/>
        </authorList>
    </citation>
    <scope>NUCLEOTIDE SEQUENCE [LARGE SCALE GENOMIC DNA]</scope>
    <source>
        <strain evidence="2 3">DSM 3645</strain>
    </source>
</reference>
<dbReference type="GO" id="GO:0003677">
    <property type="term" value="F:DNA binding"/>
    <property type="evidence" value="ECO:0007669"/>
    <property type="project" value="InterPro"/>
</dbReference>
<dbReference type="Proteomes" id="UP000004358">
    <property type="component" value="Unassembled WGS sequence"/>
</dbReference>
<evidence type="ECO:0000259" key="1">
    <source>
        <dbReference type="PROSITE" id="PS50943"/>
    </source>
</evidence>
<dbReference type="Gene3D" id="3.10.450.50">
    <property type="match status" value="1"/>
</dbReference>
<dbReference type="InterPro" id="IPR010982">
    <property type="entry name" value="Lambda_DNA-bd_dom_sf"/>
</dbReference>
<accession>A3ZRY1</accession>
<gene>
    <name evidence="2" type="ORF">DSM3645_12821</name>
</gene>
<dbReference type="Pfam" id="PF13560">
    <property type="entry name" value="HTH_31"/>
    <property type="match status" value="1"/>
</dbReference>
<feature type="domain" description="HTH cro/C1-type" evidence="1">
    <location>
        <begin position="8"/>
        <end position="61"/>
    </location>
</feature>
<dbReference type="InterPro" id="IPR032710">
    <property type="entry name" value="NTF2-like_dom_sf"/>
</dbReference>
<dbReference type="HOGENOM" id="CLU_1275648_0_0_0"/>
<dbReference type="CDD" id="cd00093">
    <property type="entry name" value="HTH_XRE"/>
    <property type="match status" value="1"/>
</dbReference>
<dbReference type="STRING" id="314230.DSM3645_12821"/>
<dbReference type="EMBL" id="AANZ01000007">
    <property type="protein sequence ID" value="EAQ80903.1"/>
    <property type="molecule type" value="Genomic_DNA"/>
</dbReference>
<comment type="caution">
    <text evidence="2">The sequence shown here is derived from an EMBL/GenBank/DDBJ whole genome shotgun (WGS) entry which is preliminary data.</text>
</comment>
<sequence>MRVRGEFLRLLREQQGWTQDQLADHAGYSDRLIRKAEAGGALHPDTIEVLADALSTETAPIFPEDLVTSPAAAVRSFVEAYRKKERQLVANFHTHLDDNVECFVAGDPEQIPFAGIWKTVDGFDSFWGSFFQLFSRPSKELYTPTVVTDGLTCIAIGQEQVELKDANQMTQSWVTIMFKFERGKIVKIDDFFDTAATAQIIREMRAKRQTPKSPET</sequence>
<organism evidence="2 3">
    <name type="scientific">Blastopirellula marina DSM 3645</name>
    <dbReference type="NCBI Taxonomy" id="314230"/>
    <lineage>
        <taxon>Bacteria</taxon>
        <taxon>Pseudomonadati</taxon>
        <taxon>Planctomycetota</taxon>
        <taxon>Planctomycetia</taxon>
        <taxon>Pirellulales</taxon>
        <taxon>Pirellulaceae</taxon>
        <taxon>Blastopirellula</taxon>
    </lineage>
</organism>
<dbReference type="PROSITE" id="PS50943">
    <property type="entry name" value="HTH_CROC1"/>
    <property type="match status" value="1"/>
</dbReference>
<dbReference type="InterPro" id="IPR001387">
    <property type="entry name" value="Cro/C1-type_HTH"/>
</dbReference>
<evidence type="ECO:0000313" key="3">
    <source>
        <dbReference type="Proteomes" id="UP000004358"/>
    </source>
</evidence>
<dbReference type="AlphaFoldDB" id="A3ZRY1"/>
<dbReference type="Gene3D" id="1.10.260.40">
    <property type="entry name" value="lambda repressor-like DNA-binding domains"/>
    <property type="match status" value="1"/>
</dbReference>
<protein>
    <recommendedName>
        <fullName evidence="1">HTH cro/C1-type domain-containing protein</fullName>
    </recommendedName>
</protein>